<comment type="similarity">
    <text evidence="2">Belongs to the MgtC/SapB family.</text>
</comment>
<protein>
    <recommendedName>
        <fullName evidence="8">MgtC/SapB/SrpB/YhiD N-terminal domain-containing protein</fullName>
    </recommendedName>
</protein>
<dbReference type="PANTHER" id="PTHR33778:SF1">
    <property type="entry name" value="MAGNESIUM TRANSPORTER YHID-RELATED"/>
    <property type="match status" value="1"/>
</dbReference>
<evidence type="ECO:0000256" key="4">
    <source>
        <dbReference type="ARBA" id="ARBA00022692"/>
    </source>
</evidence>
<organism evidence="9 10">
    <name type="scientific">Yinghuangia aomiensis</name>
    <dbReference type="NCBI Taxonomy" id="676205"/>
    <lineage>
        <taxon>Bacteria</taxon>
        <taxon>Bacillati</taxon>
        <taxon>Actinomycetota</taxon>
        <taxon>Actinomycetes</taxon>
        <taxon>Kitasatosporales</taxon>
        <taxon>Streptomycetaceae</taxon>
        <taxon>Yinghuangia</taxon>
    </lineage>
</organism>
<dbReference type="Proteomes" id="UP001500466">
    <property type="component" value="Unassembled WGS sequence"/>
</dbReference>
<keyword evidence="6 7" id="KW-0472">Membrane</keyword>
<comment type="subcellular location">
    <subcellularLocation>
        <location evidence="1">Cell membrane</location>
        <topology evidence="1">Multi-pass membrane protein</topology>
    </subcellularLocation>
</comment>
<feature type="domain" description="MgtC/SapB/SrpB/YhiD N-terminal" evidence="8">
    <location>
        <begin position="34"/>
        <end position="160"/>
    </location>
</feature>
<evidence type="ECO:0000313" key="9">
    <source>
        <dbReference type="EMBL" id="GAA4956926.1"/>
    </source>
</evidence>
<evidence type="ECO:0000256" key="5">
    <source>
        <dbReference type="ARBA" id="ARBA00022989"/>
    </source>
</evidence>
<evidence type="ECO:0000259" key="8">
    <source>
        <dbReference type="Pfam" id="PF02308"/>
    </source>
</evidence>
<evidence type="ECO:0000256" key="2">
    <source>
        <dbReference type="ARBA" id="ARBA00009298"/>
    </source>
</evidence>
<evidence type="ECO:0000256" key="7">
    <source>
        <dbReference type="SAM" id="Phobius"/>
    </source>
</evidence>
<dbReference type="EMBL" id="BAABHS010000005">
    <property type="protein sequence ID" value="GAA4956926.1"/>
    <property type="molecule type" value="Genomic_DNA"/>
</dbReference>
<reference evidence="10" key="1">
    <citation type="journal article" date="2019" name="Int. J. Syst. Evol. Microbiol.">
        <title>The Global Catalogue of Microorganisms (GCM) 10K type strain sequencing project: providing services to taxonomists for standard genome sequencing and annotation.</title>
        <authorList>
            <consortium name="The Broad Institute Genomics Platform"/>
            <consortium name="The Broad Institute Genome Sequencing Center for Infectious Disease"/>
            <person name="Wu L."/>
            <person name="Ma J."/>
        </authorList>
    </citation>
    <scope>NUCLEOTIDE SEQUENCE [LARGE SCALE GENOMIC DNA]</scope>
    <source>
        <strain evidence="10">JCM 17986</strain>
    </source>
</reference>
<sequence>MRMSGTITAVSGISGPSLAAGFQRGAGWAQLGEILLAFVLSSAIGVEREIRNKSAGLRTHALVGVGTALFVEVSKYGFADVMPPGAAGYDPSRIAAQIVSGIGFLGGGLIFVRRDSVSGLTTAAVVWVTCAVGMACAAGLPVLALGVTALHFVVVFGYTPLILRFGRAERQVAELRLTYLPAHAVLPRTLVAAVAHGFRVTDVTVHHRDHDPAAAAAPNPVDRIRGRVTHVVLHLEPDPRRRAERRTTARTGRAAEPQALIAELAELDGILAVGGGSAAAPDAQESPHAAA</sequence>
<dbReference type="PRINTS" id="PR01837">
    <property type="entry name" value="MGTCSAPBPROT"/>
</dbReference>
<proteinExistence type="inferred from homology"/>
<keyword evidence="10" id="KW-1185">Reference proteome</keyword>
<dbReference type="InterPro" id="IPR049177">
    <property type="entry name" value="MgtC_SapB_SrpB_YhiD_N"/>
</dbReference>
<dbReference type="PANTHER" id="PTHR33778">
    <property type="entry name" value="PROTEIN MGTC"/>
    <property type="match status" value="1"/>
</dbReference>
<dbReference type="Pfam" id="PF02308">
    <property type="entry name" value="MgtC"/>
    <property type="match status" value="1"/>
</dbReference>
<gene>
    <name evidence="9" type="ORF">GCM10023205_19050</name>
</gene>
<feature type="transmembrane region" description="Helical" evidence="7">
    <location>
        <begin position="149"/>
        <end position="166"/>
    </location>
</feature>
<accession>A0ABP9GZ60</accession>
<feature type="transmembrane region" description="Helical" evidence="7">
    <location>
        <begin position="124"/>
        <end position="143"/>
    </location>
</feature>
<comment type="caution">
    <text evidence="9">The sequence shown here is derived from an EMBL/GenBank/DDBJ whole genome shotgun (WGS) entry which is preliminary data.</text>
</comment>
<keyword evidence="3" id="KW-1003">Cell membrane</keyword>
<feature type="transmembrane region" description="Helical" evidence="7">
    <location>
        <begin position="94"/>
        <end position="112"/>
    </location>
</feature>
<feature type="transmembrane region" description="Helical" evidence="7">
    <location>
        <begin position="55"/>
        <end position="74"/>
    </location>
</feature>
<evidence type="ECO:0000256" key="6">
    <source>
        <dbReference type="ARBA" id="ARBA00023136"/>
    </source>
</evidence>
<evidence type="ECO:0000256" key="1">
    <source>
        <dbReference type="ARBA" id="ARBA00004651"/>
    </source>
</evidence>
<evidence type="ECO:0000256" key="3">
    <source>
        <dbReference type="ARBA" id="ARBA00022475"/>
    </source>
</evidence>
<evidence type="ECO:0000313" key="10">
    <source>
        <dbReference type="Proteomes" id="UP001500466"/>
    </source>
</evidence>
<name>A0ABP9GZ60_9ACTN</name>
<keyword evidence="5 7" id="KW-1133">Transmembrane helix</keyword>
<dbReference type="InterPro" id="IPR003416">
    <property type="entry name" value="MgtC/SapB/SrpB/YhiD_fam"/>
</dbReference>
<keyword evidence="4 7" id="KW-0812">Transmembrane</keyword>